<reference evidence="1 2" key="1">
    <citation type="submission" date="2014-04" db="EMBL/GenBank/DDBJ databases">
        <authorList>
            <consortium name="DOE Joint Genome Institute"/>
            <person name="Kuo A."/>
            <person name="Kohler A."/>
            <person name="Costa M.D."/>
            <person name="Nagy L.G."/>
            <person name="Floudas D."/>
            <person name="Copeland A."/>
            <person name="Barry K.W."/>
            <person name="Cichocki N."/>
            <person name="Veneault-Fourrey C."/>
            <person name="LaButti K."/>
            <person name="Lindquist E.A."/>
            <person name="Lipzen A."/>
            <person name="Lundell T."/>
            <person name="Morin E."/>
            <person name="Murat C."/>
            <person name="Sun H."/>
            <person name="Tunlid A."/>
            <person name="Henrissat B."/>
            <person name="Grigoriev I.V."/>
            <person name="Hibbett D.S."/>
            <person name="Martin F."/>
            <person name="Nordberg H.P."/>
            <person name="Cantor M.N."/>
            <person name="Hua S.X."/>
        </authorList>
    </citation>
    <scope>NUCLEOTIDE SEQUENCE [LARGE SCALE GENOMIC DNA]</scope>
    <source>
        <strain evidence="1 2">441</strain>
    </source>
</reference>
<dbReference type="STRING" id="765257.A0A0C9ZMC4"/>
<sequence length="128" mass="14793">MVHWTSRSRVFGTDLRRKHTSSRPVIPKRGERDFEPAHRHGSDLQLHVFDRVRGTMFETLRAERGISSYGGITRVHVVTSCGVHFTSIGVGFSCVRNFWEHGIRVGRESQDCETPRISPRRSHWPDRV</sequence>
<dbReference type="EMBL" id="KN833725">
    <property type="protein sequence ID" value="KIK23487.1"/>
    <property type="molecule type" value="Genomic_DNA"/>
</dbReference>
<evidence type="ECO:0000313" key="1">
    <source>
        <dbReference type="EMBL" id="KIK23487.1"/>
    </source>
</evidence>
<gene>
    <name evidence="1" type="ORF">PISMIDRAFT_679187</name>
</gene>
<dbReference type="Proteomes" id="UP000054018">
    <property type="component" value="Unassembled WGS sequence"/>
</dbReference>
<organism evidence="1 2">
    <name type="scientific">Pisolithus microcarpus 441</name>
    <dbReference type="NCBI Taxonomy" id="765257"/>
    <lineage>
        <taxon>Eukaryota</taxon>
        <taxon>Fungi</taxon>
        <taxon>Dikarya</taxon>
        <taxon>Basidiomycota</taxon>
        <taxon>Agaricomycotina</taxon>
        <taxon>Agaricomycetes</taxon>
        <taxon>Agaricomycetidae</taxon>
        <taxon>Boletales</taxon>
        <taxon>Sclerodermatineae</taxon>
        <taxon>Pisolithaceae</taxon>
        <taxon>Pisolithus</taxon>
    </lineage>
</organism>
<keyword evidence="2" id="KW-1185">Reference proteome</keyword>
<dbReference type="HOGENOM" id="CLU_1960445_0_0_1"/>
<dbReference type="AlphaFoldDB" id="A0A0C9ZMC4"/>
<proteinExistence type="predicted"/>
<evidence type="ECO:0000313" key="2">
    <source>
        <dbReference type="Proteomes" id="UP000054018"/>
    </source>
</evidence>
<dbReference type="OrthoDB" id="408683at2759"/>
<name>A0A0C9ZMC4_9AGAM</name>
<accession>A0A0C9ZMC4</accession>
<reference evidence="2" key="2">
    <citation type="submission" date="2015-01" db="EMBL/GenBank/DDBJ databases">
        <title>Evolutionary Origins and Diversification of the Mycorrhizal Mutualists.</title>
        <authorList>
            <consortium name="DOE Joint Genome Institute"/>
            <consortium name="Mycorrhizal Genomics Consortium"/>
            <person name="Kohler A."/>
            <person name="Kuo A."/>
            <person name="Nagy L.G."/>
            <person name="Floudas D."/>
            <person name="Copeland A."/>
            <person name="Barry K.W."/>
            <person name="Cichocki N."/>
            <person name="Veneault-Fourrey C."/>
            <person name="LaButti K."/>
            <person name="Lindquist E.A."/>
            <person name="Lipzen A."/>
            <person name="Lundell T."/>
            <person name="Morin E."/>
            <person name="Murat C."/>
            <person name="Riley R."/>
            <person name="Ohm R."/>
            <person name="Sun H."/>
            <person name="Tunlid A."/>
            <person name="Henrissat B."/>
            <person name="Grigoriev I.V."/>
            <person name="Hibbett D.S."/>
            <person name="Martin F."/>
        </authorList>
    </citation>
    <scope>NUCLEOTIDE SEQUENCE [LARGE SCALE GENOMIC DNA]</scope>
    <source>
        <strain evidence="2">441</strain>
    </source>
</reference>
<protein>
    <submittedName>
        <fullName evidence="1">Uncharacterized protein</fullName>
    </submittedName>
</protein>